<evidence type="ECO:0000313" key="1">
    <source>
        <dbReference type="EMBL" id="KAI0300458.1"/>
    </source>
</evidence>
<keyword evidence="2" id="KW-1185">Reference proteome</keyword>
<name>A0AAD4M4M6_9AGAM</name>
<dbReference type="Proteomes" id="UP001203297">
    <property type="component" value="Unassembled WGS sequence"/>
</dbReference>
<proteinExistence type="predicted"/>
<protein>
    <submittedName>
        <fullName evidence="1">Uncharacterized protein</fullName>
    </submittedName>
</protein>
<gene>
    <name evidence="1" type="ORF">B0F90DRAFT_412726</name>
</gene>
<dbReference type="EMBL" id="WTXG01000018">
    <property type="protein sequence ID" value="KAI0300458.1"/>
    <property type="molecule type" value="Genomic_DNA"/>
</dbReference>
<accession>A0AAD4M4M6</accession>
<sequence>MKWLSLLCYPSLTHPTGCFTPRWSLHLSLSDGLVRLDTAKHLLMFLMKRSPSRKHVASYSLHFIRTCVNRPIYFPTHCPQLRGHAFTL</sequence>
<organism evidence="1 2">
    <name type="scientific">Multifurca ochricompacta</name>
    <dbReference type="NCBI Taxonomy" id="376703"/>
    <lineage>
        <taxon>Eukaryota</taxon>
        <taxon>Fungi</taxon>
        <taxon>Dikarya</taxon>
        <taxon>Basidiomycota</taxon>
        <taxon>Agaricomycotina</taxon>
        <taxon>Agaricomycetes</taxon>
        <taxon>Russulales</taxon>
        <taxon>Russulaceae</taxon>
        <taxon>Multifurca</taxon>
    </lineage>
</organism>
<evidence type="ECO:0000313" key="2">
    <source>
        <dbReference type="Proteomes" id="UP001203297"/>
    </source>
</evidence>
<comment type="caution">
    <text evidence="1">The sequence shown here is derived from an EMBL/GenBank/DDBJ whole genome shotgun (WGS) entry which is preliminary data.</text>
</comment>
<dbReference type="AlphaFoldDB" id="A0AAD4M4M6"/>
<reference evidence="1" key="1">
    <citation type="journal article" date="2022" name="New Phytol.">
        <title>Evolutionary transition to the ectomycorrhizal habit in the genomes of a hyperdiverse lineage of mushroom-forming fungi.</title>
        <authorList>
            <person name="Looney B."/>
            <person name="Miyauchi S."/>
            <person name="Morin E."/>
            <person name="Drula E."/>
            <person name="Courty P.E."/>
            <person name="Kohler A."/>
            <person name="Kuo A."/>
            <person name="LaButti K."/>
            <person name="Pangilinan J."/>
            <person name="Lipzen A."/>
            <person name="Riley R."/>
            <person name="Andreopoulos W."/>
            <person name="He G."/>
            <person name="Johnson J."/>
            <person name="Nolan M."/>
            <person name="Tritt A."/>
            <person name="Barry K.W."/>
            <person name="Grigoriev I.V."/>
            <person name="Nagy L.G."/>
            <person name="Hibbett D."/>
            <person name="Henrissat B."/>
            <person name="Matheny P.B."/>
            <person name="Labbe J."/>
            <person name="Martin F.M."/>
        </authorList>
    </citation>
    <scope>NUCLEOTIDE SEQUENCE</scope>
    <source>
        <strain evidence="1">BPL690</strain>
    </source>
</reference>